<dbReference type="SUPFAM" id="SSF52218">
    <property type="entry name" value="Flavoproteins"/>
    <property type="match status" value="1"/>
</dbReference>
<accession>A0A0B7MHT0</accession>
<dbReference type="PANTHER" id="PTHR43278">
    <property type="entry name" value="NAD(P)H-DEPENDENT FMN-CONTAINING OXIDOREDUCTASE YWQN-RELATED"/>
    <property type="match status" value="1"/>
</dbReference>
<dbReference type="PANTHER" id="PTHR43278:SF4">
    <property type="entry name" value="NAD(P)H-DEPENDENT FMN-CONTAINING OXIDOREDUCTASE YWQN-RELATED"/>
    <property type="match status" value="1"/>
</dbReference>
<organism evidence="4 5">
    <name type="scientific">Syntrophaceticus schinkii</name>
    <dbReference type="NCBI Taxonomy" id="499207"/>
    <lineage>
        <taxon>Bacteria</taxon>
        <taxon>Bacillati</taxon>
        <taxon>Bacillota</taxon>
        <taxon>Clostridia</taxon>
        <taxon>Thermoanaerobacterales</taxon>
        <taxon>Thermoanaerobacterales Family III. Incertae Sedis</taxon>
        <taxon>Syntrophaceticus</taxon>
    </lineage>
</organism>
<name>A0A0B7MHT0_9FIRM</name>
<dbReference type="EMBL" id="CDRZ01000027">
    <property type="protein sequence ID" value="CEO87748.1"/>
    <property type="molecule type" value="Genomic_DNA"/>
</dbReference>
<reference evidence="5" key="1">
    <citation type="submission" date="2015-01" db="EMBL/GenBank/DDBJ databases">
        <authorList>
            <person name="Manzoor Shahid"/>
            <person name="Zubair Saima"/>
        </authorList>
    </citation>
    <scope>NUCLEOTIDE SEQUENCE [LARGE SCALE GENOMIC DNA]</scope>
    <source>
        <strain evidence="5">Sp3</strain>
    </source>
</reference>
<dbReference type="GO" id="GO:0016491">
    <property type="term" value="F:oxidoreductase activity"/>
    <property type="evidence" value="ECO:0007669"/>
    <property type="project" value="InterPro"/>
</dbReference>
<dbReference type="InterPro" id="IPR051796">
    <property type="entry name" value="ISF_SsuE-like"/>
</dbReference>
<evidence type="ECO:0000256" key="1">
    <source>
        <dbReference type="ARBA" id="ARBA00022630"/>
    </source>
</evidence>
<evidence type="ECO:0000313" key="5">
    <source>
        <dbReference type="Proteomes" id="UP000046155"/>
    </source>
</evidence>
<evidence type="ECO:0000256" key="2">
    <source>
        <dbReference type="ARBA" id="ARBA00022643"/>
    </source>
</evidence>
<dbReference type="RefSeq" id="WP_044664054.1">
    <property type="nucleotide sequence ID" value="NZ_CDRZ01000027.1"/>
</dbReference>
<evidence type="ECO:0000259" key="3">
    <source>
        <dbReference type="Pfam" id="PF03358"/>
    </source>
</evidence>
<keyword evidence="5" id="KW-1185">Reference proteome</keyword>
<dbReference type="OrthoDB" id="9805976at2"/>
<protein>
    <submittedName>
        <fullName evidence="4">NADPH-dependent FMN reductase</fullName>
    </submittedName>
</protein>
<feature type="domain" description="NADPH-dependent FMN reductase-like" evidence="3">
    <location>
        <begin position="3"/>
        <end position="130"/>
    </location>
</feature>
<dbReference type="InterPro" id="IPR005025">
    <property type="entry name" value="FMN_Rdtase-like_dom"/>
</dbReference>
<dbReference type="Gene3D" id="3.40.50.360">
    <property type="match status" value="1"/>
</dbReference>
<dbReference type="Proteomes" id="UP000046155">
    <property type="component" value="Unassembled WGS sequence"/>
</dbReference>
<dbReference type="InterPro" id="IPR029039">
    <property type="entry name" value="Flavoprotein-like_sf"/>
</dbReference>
<evidence type="ECO:0000313" key="4">
    <source>
        <dbReference type="EMBL" id="CEO87748.1"/>
    </source>
</evidence>
<keyword evidence="1" id="KW-0285">Flavoprotein</keyword>
<keyword evidence="2" id="KW-0288">FMN</keyword>
<dbReference type="Pfam" id="PF03358">
    <property type="entry name" value="FMN_red"/>
    <property type="match status" value="1"/>
</dbReference>
<dbReference type="AlphaFoldDB" id="A0A0B7MHT0"/>
<sequence>MSTILAVSSSPRRGGNSELLLQSFSQGVQKEGGGINTIRISDLELSPCTACDECAATGECVLQDDMQSIYPLVASARGMVIATPIFFGTMCAQLKMLIDRFQCWWHAKYRLDKPWVKLEEGRPGFFLCVGALKNKAYSESALAVAKVFFHNVNYRFVDSLCYRGIDAKGAIKEYPDALQSAYEAGRRFAVEAYKDQPRGR</sequence>
<gene>
    <name evidence="4" type="ORF">SSCH_1220001</name>
</gene>
<proteinExistence type="predicted"/>